<dbReference type="EMBL" id="CM004399">
    <property type="protein sequence ID" value="KAG8641009.1"/>
    <property type="molecule type" value="Genomic_DNA"/>
</dbReference>
<sequence length="259" mass="31321">DPQIRNKLRYCKVRLLKVWTLTEWGQEPHRTKEFTFTNGQLRQNAKYNYYDYQMAWERTFLKQNDQLSISFFFYISDNFTYPIPYWFHQWWNKFGLNEDTIPDQIKITQTQFFDRNKLPDTIICSPKWLIYSHYFHIPWIFMIEYQIKDQTIDNFQIPILARKFKIKWWAKTDLEACGPTAIENFFSNYPQYCKIPSPSSITKQETFLARKQHIMAQMAACTSEQEYEKLLEELKETRSSTTSPSPVDLSDDFFTQVDM</sequence>
<evidence type="ECO:0000313" key="1">
    <source>
        <dbReference type="EMBL" id="KAG8641009.1"/>
    </source>
</evidence>
<comment type="caution">
    <text evidence="1">The sequence shown here is derived from an EMBL/GenBank/DDBJ whole genome shotgun (WGS) entry which is preliminary data.</text>
</comment>
<reference evidence="2" key="1">
    <citation type="journal article" date="2016" name="Nat. Biotechnol.">
        <title>Sequencing wild and cultivated cassava and related species reveals extensive interspecific hybridization and genetic diversity.</title>
        <authorList>
            <person name="Bredeson J.V."/>
            <person name="Lyons J.B."/>
            <person name="Prochnik S.E."/>
            <person name="Wu G.A."/>
            <person name="Ha C.M."/>
            <person name="Edsinger-Gonzales E."/>
            <person name="Grimwood J."/>
            <person name="Schmutz J."/>
            <person name="Rabbi I.Y."/>
            <person name="Egesi C."/>
            <person name="Nauluvula P."/>
            <person name="Lebot V."/>
            <person name="Ndunguru J."/>
            <person name="Mkamilo G."/>
            <person name="Bart R.S."/>
            <person name="Setter T.L."/>
            <person name="Gleadow R.M."/>
            <person name="Kulakow P."/>
            <person name="Ferguson M.E."/>
            <person name="Rounsley S."/>
            <person name="Rokhsar D.S."/>
        </authorList>
    </citation>
    <scope>NUCLEOTIDE SEQUENCE [LARGE SCALE GENOMIC DNA]</scope>
    <source>
        <strain evidence="2">cv. AM560-2</strain>
    </source>
</reference>
<gene>
    <name evidence="1" type="ORF">MANES_13G094901v8</name>
</gene>
<keyword evidence="2" id="KW-1185">Reference proteome</keyword>
<accession>A0ACB7GMP4</accession>
<proteinExistence type="predicted"/>
<dbReference type="Proteomes" id="UP000091857">
    <property type="component" value="Chromosome 13"/>
</dbReference>
<name>A0ACB7GMP4_MANES</name>
<protein>
    <submittedName>
        <fullName evidence="1">Uncharacterized protein</fullName>
    </submittedName>
</protein>
<organism evidence="1 2">
    <name type="scientific">Manihot esculenta</name>
    <name type="common">Cassava</name>
    <name type="synonym">Jatropha manihot</name>
    <dbReference type="NCBI Taxonomy" id="3983"/>
    <lineage>
        <taxon>Eukaryota</taxon>
        <taxon>Viridiplantae</taxon>
        <taxon>Streptophyta</taxon>
        <taxon>Embryophyta</taxon>
        <taxon>Tracheophyta</taxon>
        <taxon>Spermatophyta</taxon>
        <taxon>Magnoliopsida</taxon>
        <taxon>eudicotyledons</taxon>
        <taxon>Gunneridae</taxon>
        <taxon>Pentapetalae</taxon>
        <taxon>rosids</taxon>
        <taxon>fabids</taxon>
        <taxon>Malpighiales</taxon>
        <taxon>Euphorbiaceae</taxon>
        <taxon>Crotonoideae</taxon>
        <taxon>Manihoteae</taxon>
        <taxon>Manihot</taxon>
    </lineage>
</organism>
<evidence type="ECO:0000313" key="2">
    <source>
        <dbReference type="Proteomes" id="UP000091857"/>
    </source>
</evidence>
<feature type="non-terminal residue" evidence="1">
    <location>
        <position position="1"/>
    </location>
</feature>